<protein>
    <submittedName>
        <fullName evidence="3">Uncharacterized protein LOC120103940 isoform X1</fullName>
    </submittedName>
</protein>
<evidence type="ECO:0000256" key="1">
    <source>
        <dbReference type="SAM" id="Phobius"/>
    </source>
</evidence>
<keyword evidence="2" id="KW-1185">Reference proteome</keyword>
<keyword evidence="1" id="KW-0812">Transmembrane</keyword>
<dbReference type="KEGG" id="pda:120103940"/>
<proteinExistence type="predicted"/>
<gene>
    <name evidence="3" type="primary">LOC120103940</name>
</gene>
<sequence length="141" mass="16261">MIFGSVKCLKFTLLIACHKMLAIHKKRNSLFHTPEALGIIHLLRQGERKLKWSAGRPEGTNGSRPSCHCTRAILHAPSRAVFRYCVFKVYNLNEHLFSFGFRYARFLWVWFTVGAAFSLMALLGVSVVRDGFLFVAYYMYH</sequence>
<dbReference type="RefSeq" id="XP_038981276.1">
    <property type="nucleotide sequence ID" value="XM_039125348.1"/>
</dbReference>
<dbReference type="GeneID" id="120103940"/>
<reference evidence="3" key="2">
    <citation type="submission" date="2025-08" db="UniProtKB">
        <authorList>
            <consortium name="RefSeq"/>
        </authorList>
    </citation>
    <scope>IDENTIFICATION</scope>
    <source>
        <tissue evidence="3">Young leaves</tissue>
    </source>
</reference>
<feature type="transmembrane region" description="Helical" evidence="1">
    <location>
        <begin position="107"/>
        <end position="140"/>
    </location>
</feature>
<reference evidence="2" key="1">
    <citation type="journal article" date="2019" name="Nat. Commun.">
        <title>Genome-wide association mapping of date palm fruit traits.</title>
        <authorList>
            <person name="Hazzouri K.M."/>
            <person name="Gros-Balthazard M."/>
            <person name="Flowers J.M."/>
            <person name="Copetti D."/>
            <person name="Lemansour A."/>
            <person name="Lebrun M."/>
            <person name="Masmoudi K."/>
            <person name="Ferrand S."/>
            <person name="Dhar M.I."/>
            <person name="Fresquez Z.A."/>
            <person name="Rosas U."/>
            <person name="Zhang J."/>
            <person name="Talag J."/>
            <person name="Lee S."/>
            <person name="Kudrna D."/>
            <person name="Powell R.F."/>
            <person name="Leitch I.J."/>
            <person name="Krueger R.R."/>
            <person name="Wing R.A."/>
            <person name="Amiri K.M.A."/>
            <person name="Purugganan M.D."/>
        </authorList>
    </citation>
    <scope>NUCLEOTIDE SEQUENCE [LARGE SCALE GENOMIC DNA]</scope>
    <source>
        <strain evidence="2">cv. Khalas</strain>
    </source>
</reference>
<dbReference type="AlphaFoldDB" id="A0A8B9A3S2"/>
<evidence type="ECO:0000313" key="2">
    <source>
        <dbReference type="Proteomes" id="UP000228380"/>
    </source>
</evidence>
<accession>A0A8B9A3S2</accession>
<keyword evidence="1" id="KW-0472">Membrane</keyword>
<keyword evidence="1" id="KW-1133">Transmembrane helix</keyword>
<evidence type="ECO:0000313" key="3">
    <source>
        <dbReference type="RefSeq" id="XP_038981276.1"/>
    </source>
</evidence>
<organism evidence="2 3">
    <name type="scientific">Phoenix dactylifera</name>
    <name type="common">Date palm</name>
    <dbReference type="NCBI Taxonomy" id="42345"/>
    <lineage>
        <taxon>Eukaryota</taxon>
        <taxon>Viridiplantae</taxon>
        <taxon>Streptophyta</taxon>
        <taxon>Embryophyta</taxon>
        <taxon>Tracheophyta</taxon>
        <taxon>Spermatophyta</taxon>
        <taxon>Magnoliopsida</taxon>
        <taxon>Liliopsida</taxon>
        <taxon>Arecaceae</taxon>
        <taxon>Coryphoideae</taxon>
        <taxon>Phoeniceae</taxon>
        <taxon>Phoenix</taxon>
    </lineage>
</organism>
<name>A0A8B9A3S2_PHODC</name>
<dbReference type="OrthoDB" id="69989at2759"/>
<dbReference type="Proteomes" id="UP000228380">
    <property type="component" value="Chromosome 4"/>
</dbReference>